<comment type="similarity">
    <text evidence="2 6">Belongs to the V-ATPase G subunit family.</text>
</comment>
<proteinExistence type="inferred from homology"/>
<evidence type="ECO:0000256" key="7">
    <source>
        <dbReference type="SAM" id="MobiDB-lite"/>
    </source>
</evidence>
<comment type="function">
    <text evidence="1">Catalytic subunit of the peripheral V1 complex of vacuolar ATPase (V-ATPase). V-ATPase is responsible for acidifying a variety of intracellular compartments in eukaryotic cells.</text>
</comment>
<evidence type="ECO:0000256" key="1">
    <source>
        <dbReference type="ARBA" id="ARBA00003847"/>
    </source>
</evidence>
<feature type="region of interest" description="Disordered" evidence="7">
    <location>
        <begin position="56"/>
        <end position="75"/>
    </location>
</feature>
<keyword evidence="3 6" id="KW-0813">Transport</keyword>
<keyword evidence="4 6" id="KW-0375">Hydrogen ion transport</keyword>
<evidence type="ECO:0000313" key="9">
    <source>
        <dbReference type="Proteomes" id="UP001497392"/>
    </source>
</evidence>
<evidence type="ECO:0000256" key="3">
    <source>
        <dbReference type="ARBA" id="ARBA00022448"/>
    </source>
</evidence>
<protein>
    <recommendedName>
        <fullName evidence="6">V-type proton ATPase subunit G</fullName>
    </recommendedName>
</protein>
<dbReference type="PANTHER" id="PTHR12713">
    <property type="entry name" value="VACUOLAR ATP SYNTHASE SUBUNIT G"/>
    <property type="match status" value="1"/>
</dbReference>
<evidence type="ECO:0000256" key="6">
    <source>
        <dbReference type="RuleBase" id="RU364019"/>
    </source>
</evidence>
<comment type="caution">
    <text evidence="8">The sequence shown here is derived from an EMBL/GenBank/DDBJ whole genome shotgun (WGS) entry which is preliminary data.</text>
</comment>
<dbReference type="InterPro" id="IPR005124">
    <property type="entry name" value="V-ATPase_G"/>
</dbReference>
<dbReference type="Proteomes" id="UP001497392">
    <property type="component" value="Unassembled WGS sequence"/>
</dbReference>
<dbReference type="NCBIfam" id="TIGR01147">
    <property type="entry name" value="V_ATP_synt_G"/>
    <property type="match status" value="1"/>
</dbReference>
<evidence type="ECO:0000256" key="2">
    <source>
        <dbReference type="ARBA" id="ARBA00010066"/>
    </source>
</evidence>
<keyword evidence="9" id="KW-1185">Reference proteome</keyword>
<organism evidence="8 9">
    <name type="scientific">Coccomyxa viridis</name>
    <dbReference type="NCBI Taxonomy" id="1274662"/>
    <lineage>
        <taxon>Eukaryota</taxon>
        <taxon>Viridiplantae</taxon>
        <taxon>Chlorophyta</taxon>
        <taxon>core chlorophytes</taxon>
        <taxon>Trebouxiophyceae</taxon>
        <taxon>Trebouxiophyceae incertae sedis</taxon>
        <taxon>Coccomyxaceae</taxon>
        <taxon>Coccomyxa</taxon>
    </lineage>
</organism>
<name>A0ABP1FT14_9CHLO</name>
<accession>A0ABP1FT14</accession>
<dbReference type="PANTHER" id="PTHR12713:SF11">
    <property type="entry name" value="V-TYPE PROTON ATPASE SUBUNIT G"/>
    <property type="match status" value="1"/>
</dbReference>
<evidence type="ECO:0000256" key="4">
    <source>
        <dbReference type="ARBA" id="ARBA00022781"/>
    </source>
</evidence>
<dbReference type="Gene3D" id="1.20.5.2950">
    <property type="match status" value="1"/>
</dbReference>
<comment type="subunit">
    <text evidence="6">V-ATPase is a heteromultimeric enzyme made up of two complexes: the ATP-hydrolytic V1 complex and the proton translocation V0 complex.</text>
</comment>
<evidence type="ECO:0000256" key="5">
    <source>
        <dbReference type="ARBA" id="ARBA00023065"/>
    </source>
</evidence>
<comment type="function">
    <text evidence="6">Subunit of the V1 complex of vacuolar(H+)-ATPase (V-ATPase), a multisubunit enzyme composed of a peripheral complex (V1) that hydrolyzes ATP and a membrane integral complex (V0) that translocates protons. V-ATPase is responsible for acidifying and maintaining the pH of intracellular compartments and in some cell types, is targeted to the plasma membrane, where it is responsible for acidifying the extracellular environment.</text>
</comment>
<dbReference type="EMBL" id="CAXHTA020000005">
    <property type="protein sequence ID" value="CAL5221715.1"/>
    <property type="molecule type" value="Genomic_DNA"/>
</dbReference>
<dbReference type="Pfam" id="PF03179">
    <property type="entry name" value="V-ATPase_G"/>
    <property type="match status" value="1"/>
</dbReference>
<evidence type="ECO:0000313" key="8">
    <source>
        <dbReference type="EMBL" id="CAL5221715.1"/>
    </source>
</evidence>
<keyword evidence="5 6" id="KW-0406">Ion transport</keyword>
<sequence>MQISAGQDGIQRLLKAEQEAQSIVTAARKAKSDRLKQAKQEAEKEIKAYKAQREEAFQKRMSDDSSTSGANVKRLESESAAAVKGIEKSISSKKKEVVETLLDYVTNVKFTKG</sequence>
<gene>
    <name evidence="8" type="primary">g3957</name>
    <name evidence="8" type="ORF">VP750_LOCUS3374</name>
</gene>
<reference evidence="8 9" key="1">
    <citation type="submission" date="2024-06" db="EMBL/GenBank/DDBJ databases">
        <authorList>
            <person name="Kraege A."/>
            <person name="Thomma B."/>
        </authorList>
    </citation>
    <scope>NUCLEOTIDE SEQUENCE [LARGE SCALE GENOMIC DNA]</scope>
</reference>